<name>A0ACC4BYD2_POPAL</name>
<accession>A0ACC4BYD2</accession>
<gene>
    <name evidence="1" type="ORF">D5086_014238</name>
</gene>
<dbReference type="EMBL" id="RCHU02000007">
    <property type="protein sequence ID" value="KAL3583177.1"/>
    <property type="molecule type" value="Genomic_DNA"/>
</dbReference>
<sequence length="69" mass="8269">MQHLIFSFLEYVDGLKKKKEESFEVLDDITFADKKHFRNHLASSWAMLFFSRVEWPFIAMFALLCYSTL</sequence>
<protein>
    <submittedName>
        <fullName evidence="1">Uncharacterized protein</fullName>
    </submittedName>
</protein>
<evidence type="ECO:0000313" key="1">
    <source>
        <dbReference type="EMBL" id="KAL3583177.1"/>
    </source>
</evidence>
<proteinExistence type="predicted"/>
<reference evidence="1 2" key="1">
    <citation type="journal article" date="2024" name="Plant Biotechnol. J.">
        <title>Genome and CRISPR/Cas9 system of a widespread forest tree (Populus alba) in the world.</title>
        <authorList>
            <person name="Liu Y.J."/>
            <person name="Jiang P.F."/>
            <person name="Han X.M."/>
            <person name="Li X.Y."/>
            <person name="Wang H.M."/>
            <person name="Wang Y.J."/>
            <person name="Wang X.X."/>
            <person name="Zeng Q.Y."/>
        </authorList>
    </citation>
    <scope>NUCLEOTIDE SEQUENCE [LARGE SCALE GENOMIC DNA]</scope>
    <source>
        <strain evidence="2">cv. PAL-ZL1</strain>
    </source>
</reference>
<comment type="caution">
    <text evidence="1">The sequence shown here is derived from an EMBL/GenBank/DDBJ whole genome shotgun (WGS) entry which is preliminary data.</text>
</comment>
<evidence type="ECO:0000313" key="2">
    <source>
        <dbReference type="Proteomes" id="UP000309997"/>
    </source>
</evidence>
<dbReference type="Proteomes" id="UP000309997">
    <property type="component" value="Unassembled WGS sequence"/>
</dbReference>
<keyword evidence="2" id="KW-1185">Reference proteome</keyword>
<organism evidence="1 2">
    <name type="scientific">Populus alba</name>
    <name type="common">White poplar</name>
    <dbReference type="NCBI Taxonomy" id="43335"/>
    <lineage>
        <taxon>Eukaryota</taxon>
        <taxon>Viridiplantae</taxon>
        <taxon>Streptophyta</taxon>
        <taxon>Embryophyta</taxon>
        <taxon>Tracheophyta</taxon>
        <taxon>Spermatophyta</taxon>
        <taxon>Magnoliopsida</taxon>
        <taxon>eudicotyledons</taxon>
        <taxon>Gunneridae</taxon>
        <taxon>Pentapetalae</taxon>
        <taxon>rosids</taxon>
        <taxon>fabids</taxon>
        <taxon>Malpighiales</taxon>
        <taxon>Salicaceae</taxon>
        <taxon>Saliceae</taxon>
        <taxon>Populus</taxon>
    </lineage>
</organism>